<proteinExistence type="predicted"/>
<dbReference type="EMBL" id="MK071990">
    <property type="protein sequence ID" value="AYV76707.1"/>
    <property type="molecule type" value="Genomic_DNA"/>
</dbReference>
<evidence type="ECO:0000313" key="1">
    <source>
        <dbReference type="EMBL" id="AYV76707.1"/>
    </source>
</evidence>
<gene>
    <name evidence="1" type="ORF">Terrestrivirus12_10</name>
</gene>
<sequence length="372" mass="43827">MYRDIYYDDDETNQIEQSNDVQNESYYDVTDYEVIETSDFIIPWEHVVLSDLTLIITHKIPNVLFHKSKIENEINGMESDEVISIRTGVVADGNGSYSNKFNEPNEIYRISMMKQHMISNIFNKTKNKKNNRRTKITNNTIEIPIELFNIFFIKGYYGSGFPLFLFDIPSICSRSIKNIGYYFARRIKYKVPCDDFVIDNLSFKYKKHRVIRDVDVPNATIYAQKIYEVYSHNYSFIDNELTRRIIGMTNSKKINMLLIKLKFNEHTAEMEQTAMNYQEVYKIELKTAYDTYTWNSIDPLNSTINMVKHKINDTTCLFALHFENDVTISEKDSDVPNSYVIKPFEIIIDCSTVDYKFELHTGEKKLVDRNFD</sequence>
<reference evidence="1" key="1">
    <citation type="submission" date="2018-10" db="EMBL/GenBank/DDBJ databases">
        <title>Hidden diversity of soil giant viruses.</title>
        <authorList>
            <person name="Schulz F."/>
            <person name="Alteio L."/>
            <person name="Goudeau D."/>
            <person name="Ryan E.M."/>
            <person name="Malmstrom R.R."/>
            <person name="Blanchard J."/>
            <person name="Woyke T."/>
        </authorList>
    </citation>
    <scope>NUCLEOTIDE SEQUENCE</scope>
    <source>
        <strain evidence="1">TEV1</strain>
    </source>
</reference>
<name>A0A3G4ZP98_9VIRU</name>
<protein>
    <submittedName>
        <fullName evidence="1">Uncharacterized protein</fullName>
    </submittedName>
</protein>
<organism evidence="1">
    <name type="scientific">Terrestrivirus sp</name>
    <dbReference type="NCBI Taxonomy" id="2487775"/>
    <lineage>
        <taxon>Viruses</taxon>
        <taxon>Varidnaviria</taxon>
        <taxon>Bamfordvirae</taxon>
        <taxon>Nucleocytoviricota</taxon>
        <taxon>Megaviricetes</taxon>
        <taxon>Imitervirales</taxon>
        <taxon>Mimiviridae</taxon>
        <taxon>Klosneuvirinae</taxon>
    </lineage>
</organism>
<accession>A0A3G4ZP98</accession>